<feature type="domain" description="Aminopeptidase N-like N-terminal" evidence="13">
    <location>
        <begin position="58"/>
        <end position="240"/>
    </location>
</feature>
<keyword evidence="9" id="KW-0482">Metalloprotease</keyword>
<dbReference type="Gene3D" id="2.60.40.1910">
    <property type="match status" value="1"/>
</dbReference>
<evidence type="ECO:0000256" key="8">
    <source>
        <dbReference type="ARBA" id="ARBA00022833"/>
    </source>
</evidence>
<dbReference type="GO" id="GO:0008270">
    <property type="term" value="F:zinc ion binding"/>
    <property type="evidence" value="ECO:0007669"/>
    <property type="project" value="InterPro"/>
</dbReference>
<evidence type="ECO:0000313" key="14">
    <source>
        <dbReference type="EMBL" id="KAJ8954854.1"/>
    </source>
</evidence>
<dbReference type="Pfam" id="PF01433">
    <property type="entry name" value="Peptidase_M1"/>
    <property type="match status" value="1"/>
</dbReference>
<accession>A0AAV8YT26</accession>
<dbReference type="GO" id="GO:0005615">
    <property type="term" value="C:extracellular space"/>
    <property type="evidence" value="ECO:0007669"/>
    <property type="project" value="TreeGrafter"/>
</dbReference>
<keyword evidence="15" id="KW-1185">Reference proteome</keyword>
<dbReference type="PRINTS" id="PR00756">
    <property type="entry name" value="ALADIPTASE"/>
</dbReference>
<evidence type="ECO:0000256" key="3">
    <source>
        <dbReference type="ARBA" id="ARBA00010136"/>
    </source>
</evidence>
<evidence type="ECO:0000259" key="12">
    <source>
        <dbReference type="Pfam" id="PF11838"/>
    </source>
</evidence>
<comment type="caution">
    <text evidence="14">The sequence shown here is derived from an EMBL/GenBank/DDBJ whole genome shotgun (WGS) entry which is preliminary data.</text>
</comment>
<name>A0AAV8YT26_9CUCU</name>
<dbReference type="Pfam" id="PF11838">
    <property type="entry name" value="ERAP1_C"/>
    <property type="match status" value="1"/>
</dbReference>
<dbReference type="GO" id="GO:0043171">
    <property type="term" value="P:peptide catabolic process"/>
    <property type="evidence" value="ECO:0007669"/>
    <property type="project" value="TreeGrafter"/>
</dbReference>
<evidence type="ECO:0000256" key="10">
    <source>
        <dbReference type="ARBA" id="ARBA00023288"/>
    </source>
</evidence>
<evidence type="ECO:0000259" key="11">
    <source>
        <dbReference type="Pfam" id="PF01433"/>
    </source>
</evidence>
<dbReference type="EMBL" id="JAPWTK010000043">
    <property type="protein sequence ID" value="KAJ8954854.1"/>
    <property type="molecule type" value="Genomic_DNA"/>
</dbReference>
<dbReference type="InterPro" id="IPR014782">
    <property type="entry name" value="Peptidase_M1_dom"/>
</dbReference>
<dbReference type="InterPro" id="IPR050344">
    <property type="entry name" value="Peptidase_M1_aminopeptidases"/>
</dbReference>
<feature type="domain" description="ERAP1-like C-terminal" evidence="12">
    <location>
        <begin position="586"/>
        <end position="894"/>
    </location>
</feature>
<reference evidence="14" key="1">
    <citation type="journal article" date="2023" name="Insect Mol. Biol.">
        <title>Genome sequencing provides insights into the evolution of gene families encoding plant cell wall-degrading enzymes in longhorned beetles.</title>
        <authorList>
            <person name="Shin N.R."/>
            <person name="Okamura Y."/>
            <person name="Kirsch R."/>
            <person name="Pauchet Y."/>
        </authorList>
    </citation>
    <scope>NUCLEOTIDE SEQUENCE</scope>
    <source>
        <strain evidence="14">AMC_N1</strain>
    </source>
</reference>
<evidence type="ECO:0000256" key="2">
    <source>
        <dbReference type="ARBA" id="ARBA00004609"/>
    </source>
</evidence>
<evidence type="ECO:0000256" key="9">
    <source>
        <dbReference type="ARBA" id="ARBA00023049"/>
    </source>
</evidence>
<organism evidence="14 15">
    <name type="scientific">Aromia moschata</name>
    <dbReference type="NCBI Taxonomy" id="1265417"/>
    <lineage>
        <taxon>Eukaryota</taxon>
        <taxon>Metazoa</taxon>
        <taxon>Ecdysozoa</taxon>
        <taxon>Arthropoda</taxon>
        <taxon>Hexapoda</taxon>
        <taxon>Insecta</taxon>
        <taxon>Pterygota</taxon>
        <taxon>Neoptera</taxon>
        <taxon>Endopterygota</taxon>
        <taxon>Coleoptera</taxon>
        <taxon>Polyphaga</taxon>
        <taxon>Cucujiformia</taxon>
        <taxon>Chrysomeloidea</taxon>
        <taxon>Cerambycidae</taxon>
        <taxon>Cerambycinae</taxon>
        <taxon>Callichromatini</taxon>
        <taxon>Aromia</taxon>
    </lineage>
</organism>
<evidence type="ECO:0000256" key="6">
    <source>
        <dbReference type="ARBA" id="ARBA00022723"/>
    </source>
</evidence>
<feature type="domain" description="Peptidase M1 membrane alanine aminopeptidase" evidence="11">
    <location>
        <begin position="282"/>
        <end position="487"/>
    </location>
</feature>
<dbReference type="GO" id="GO:0005886">
    <property type="term" value="C:plasma membrane"/>
    <property type="evidence" value="ECO:0007669"/>
    <property type="project" value="UniProtKB-SubCell"/>
</dbReference>
<sequence>MKLLQALLNPTTSEMTPEVLTYLVSFMIPELPEQPQQQTILEQTTNETNYRLPETVSPKFYELSLTIDPENETFSGNVNIRFDVAENISVSDISVNVDGDYIVIETVTLNKNINCTTGTPDETHILLVSCPENATGKDNYLYLSYTGNFSTDGYGLVKSTYNDQGKQQVLVQSVFKPIYARRVFPCFDEPELKAAFSIEITHPSDYTAISNTQGDGGEDTGIRADLSTTKFNITKEIPTYTVSFIISKLQEVKMVDEDYDFKIFARNDVANSLSAVVGKYYTKIIDKINKYMEITYDSLGTTECYQVVVPEYSDTAGGFGMFVYRETDLLDDGDKTTNIAIQKIIKNLAYNLIHEWYGGDLTVKRWSDSWANEAVALYLSNIIADEVITNLDLSNQFVIEDVHIALRTDAYPSALPLSSSETSIELSTDISLDTSNYQKGASVLRMINSCIQKERSMQSSLVYHWTKRNGLNTDGLDLVEDLTKNMTDFLKGASLFSYFNTWLTSPGYPLLTAKVVNVTGSGVEVVRLFQKRFVYPTNDTKVDDEVKWTIPLSSSSGQKDEFSIRVELYWGLEDGIYYFGSKDNYLLFNVQRGFFYRVNYDEVLWKRVIKYMKIEEKRAVMDSLTRAQLVDDIFNIARTGDVSYSLAFQLVEYLDNETDYYPWYSAFSVFSYLLGKLGDDKAEEGLKTFILGLMNHIIQNVNEIAPDSENHVDLLKRVMILKWASDLNHKRTVSSLLEKFKNFQEKQSSIEDYNLRQVIFCTGIRHSENVTEDWNFLWNVYSTSSSVHEQGDILKALGCTKNEDILKSYLSKIITPDSGIKKEDSLTIFKSVFSSFNGLPVDLSFLKKFMKEVMSQELNTWPEILYEIAEKLHTDESYAWFTDMLSNEIFDGHEDVVSKAKTITSVNNYWANNFQVYVKEILLNLPTTTATNPTTEKSISSASTEHTTELTESTSIIATTEGSATTGRLSIITAASLILLILVLT</sequence>
<gene>
    <name evidence="14" type="ORF">NQ318_023418</name>
</gene>
<dbReference type="Gene3D" id="1.10.390.10">
    <property type="entry name" value="Neutral Protease Domain 2"/>
    <property type="match status" value="1"/>
</dbReference>
<dbReference type="InterPro" id="IPR042097">
    <property type="entry name" value="Aminopeptidase_N-like_N_sf"/>
</dbReference>
<dbReference type="Pfam" id="PF17900">
    <property type="entry name" value="Peptidase_M1_N"/>
    <property type="match status" value="1"/>
</dbReference>
<dbReference type="InterPro" id="IPR001930">
    <property type="entry name" value="Peptidase_M1"/>
</dbReference>
<dbReference type="GO" id="GO:0006508">
    <property type="term" value="P:proteolysis"/>
    <property type="evidence" value="ECO:0007669"/>
    <property type="project" value="UniProtKB-KW"/>
</dbReference>
<evidence type="ECO:0000256" key="4">
    <source>
        <dbReference type="ARBA" id="ARBA00022622"/>
    </source>
</evidence>
<dbReference type="SUPFAM" id="SSF63737">
    <property type="entry name" value="Leukotriene A4 hydrolase N-terminal domain"/>
    <property type="match status" value="1"/>
</dbReference>
<comment type="similarity">
    <text evidence="3">Belongs to the peptidase M1 family.</text>
</comment>
<dbReference type="PANTHER" id="PTHR11533:SF301">
    <property type="entry name" value="AMINOPEPTIDASE"/>
    <property type="match status" value="1"/>
</dbReference>
<keyword evidence="5" id="KW-0645">Protease</keyword>
<keyword evidence="7" id="KW-0378">Hydrolase</keyword>
<dbReference type="Gene3D" id="1.25.50.20">
    <property type="match status" value="1"/>
</dbReference>
<dbReference type="Proteomes" id="UP001162162">
    <property type="component" value="Unassembled WGS sequence"/>
</dbReference>
<proteinExistence type="inferred from homology"/>
<keyword evidence="10" id="KW-0449">Lipoprotein</keyword>
<dbReference type="InterPro" id="IPR024571">
    <property type="entry name" value="ERAP1-like_C_dom"/>
</dbReference>
<dbReference type="AlphaFoldDB" id="A0AAV8YT26"/>
<keyword evidence="8" id="KW-0862">Zinc</keyword>
<dbReference type="InterPro" id="IPR045357">
    <property type="entry name" value="Aminopeptidase_N-like_N"/>
</dbReference>
<evidence type="ECO:0000256" key="5">
    <source>
        <dbReference type="ARBA" id="ARBA00022670"/>
    </source>
</evidence>
<protein>
    <recommendedName>
        <fullName evidence="16">Aminopeptidase</fullName>
    </recommendedName>
</protein>
<dbReference type="GO" id="GO:0070006">
    <property type="term" value="F:metalloaminopeptidase activity"/>
    <property type="evidence" value="ECO:0007669"/>
    <property type="project" value="TreeGrafter"/>
</dbReference>
<dbReference type="GO" id="GO:0098552">
    <property type="term" value="C:side of membrane"/>
    <property type="evidence" value="ECO:0007669"/>
    <property type="project" value="UniProtKB-KW"/>
</dbReference>
<keyword evidence="4" id="KW-0325">Glycoprotein</keyword>
<keyword evidence="4" id="KW-0336">GPI-anchor</keyword>
<evidence type="ECO:0000256" key="7">
    <source>
        <dbReference type="ARBA" id="ARBA00022801"/>
    </source>
</evidence>
<dbReference type="SUPFAM" id="SSF55486">
    <property type="entry name" value="Metalloproteases ('zincins'), catalytic domain"/>
    <property type="match status" value="1"/>
</dbReference>
<dbReference type="GO" id="GO:0005737">
    <property type="term" value="C:cytoplasm"/>
    <property type="evidence" value="ECO:0007669"/>
    <property type="project" value="TreeGrafter"/>
</dbReference>
<evidence type="ECO:0000256" key="1">
    <source>
        <dbReference type="ARBA" id="ARBA00001947"/>
    </source>
</evidence>
<evidence type="ECO:0008006" key="16">
    <source>
        <dbReference type="Google" id="ProtNLM"/>
    </source>
</evidence>
<comment type="cofactor">
    <cofactor evidence="1">
        <name>Zn(2+)</name>
        <dbReference type="ChEBI" id="CHEBI:29105"/>
    </cofactor>
</comment>
<dbReference type="InterPro" id="IPR027268">
    <property type="entry name" value="Peptidase_M4/M1_CTD_sf"/>
</dbReference>
<evidence type="ECO:0000259" key="13">
    <source>
        <dbReference type="Pfam" id="PF17900"/>
    </source>
</evidence>
<keyword evidence="4" id="KW-0472">Membrane</keyword>
<dbReference type="Gene3D" id="2.60.40.1730">
    <property type="entry name" value="tricorn interacting facor f3 domain"/>
    <property type="match status" value="1"/>
</dbReference>
<dbReference type="GO" id="GO:0042277">
    <property type="term" value="F:peptide binding"/>
    <property type="evidence" value="ECO:0007669"/>
    <property type="project" value="TreeGrafter"/>
</dbReference>
<comment type="subcellular location">
    <subcellularLocation>
        <location evidence="2">Cell membrane</location>
        <topology evidence="2">Lipid-anchor</topology>
        <topology evidence="2">GPI-anchor</topology>
    </subcellularLocation>
</comment>
<keyword evidence="6" id="KW-0479">Metal-binding</keyword>
<evidence type="ECO:0000313" key="15">
    <source>
        <dbReference type="Proteomes" id="UP001162162"/>
    </source>
</evidence>
<dbReference type="PANTHER" id="PTHR11533">
    <property type="entry name" value="PROTEASE M1 ZINC METALLOPROTEASE"/>
    <property type="match status" value="1"/>
</dbReference>